<organism evidence="3 4">
    <name type="scientific">Mariniflexile soesokkakense</name>
    <dbReference type="NCBI Taxonomy" id="1343160"/>
    <lineage>
        <taxon>Bacteria</taxon>
        <taxon>Pseudomonadati</taxon>
        <taxon>Bacteroidota</taxon>
        <taxon>Flavobacteriia</taxon>
        <taxon>Flavobacteriales</taxon>
        <taxon>Flavobacteriaceae</taxon>
        <taxon>Mariniflexile</taxon>
    </lineage>
</organism>
<feature type="chain" id="PRO_5045177529" evidence="2">
    <location>
        <begin position="26"/>
        <end position="635"/>
    </location>
</feature>
<name>A0ABV0AC44_9FLAO</name>
<dbReference type="InterPro" id="IPR026444">
    <property type="entry name" value="Secre_tail"/>
</dbReference>
<evidence type="ECO:0000313" key="4">
    <source>
        <dbReference type="Proteomes" id="UP001416393"/>
    </source>
</evidence>
<reference evidence="3 4" key="1">
    <citation type="submission" date="2024-01" db="EMBL/GenBank/DDBJ databases">
        <title>Mariniflexile litorale sp. nov., isolated from the shallow sediments of the Sea of Japan.</title>
        <authorList>
            <person name="Romanenko L."/>
            <person name="Bystritskaya E."/>
            <person name="Isaeva M."/>
        </authorList>
    </citation>
    <scope>NUCLEOTIDE SEQUENCE [LARGE SCALE GENOMIC DNA]</scope>
    <source>
        <strain evidence="3 4">KCTC 32427</strain>
    </source>
</reference>
<dbReference type="RefSeq" id="WP_346241734.1">
    <property type="nucleotide sequence ID" value="NZ_JAZHYP010000003.1"/>
</dbReference>
<keyword evidence="4" id="KW-1185">Reference proteome</keyword>
<comment type="caution">
    <text evidence="3">The sequence shown here is derived from an EMBL/GenBank/DDBJ whole genome shotgun (WGS) entry which is preliminary data.</text>
</comment>
<evidence type="ECO:0000256" key="1">
    <source>
        <dbReference type="ARBA" id="ARBA00022729"/>
    </source>
</evidence>
<keyword evidence="1 2" id="KW-0732">Signal</keyword>
<proteinExistence type="predicted"/>
<evidence type="ECO:0000256" key="2">
    <source>
        <dbReference type="SAM" id="SignalP"/>
    </source>
</evidence>
<accession>A0ABV0AC44</accession>
<dbReference type="NCBIfam" id="TIGR04183">
    <property type="entry name" value="Por_Secre_tail"/>
    <property type="match status" value="1"/>
</dbReference>
<gene>
    <name evidence="3" type="ORF">VP395_09415</name>
</gene>
<protein>
    <submittedName>
        <fullName evidence="3">T9SS type A sorting domain-containing protein</fullName>
    </submittedName>
</protein>
<dbReference type="EMBL" id="JAZHYP010000003">
    <property type="protein sequence ID" value="MEN3323944.1"/>
    <property type="molecule type" value="Genomic_DNA"/>
</dbReference>
<sequence length="635" mass="68579">MKKTTLVKSLSFFIMLFCAVNFGFGQCGTETATWNGTDWNWTGGVAQNTVPTIATTSNVIINGDYDTSAGGSQISFSACSLTVTNLGLLNIADNTFVEVQNNITVDAGGSFIVQPYGTVVQIDDSGIVTNNGSMSVTKKTAPLAVALEYTYWSSPVFGETIGNGLFEANVSRRYKFIAQNFLDETAETGNNNAIVTGQDDIDDNGNDWQWVNGATVMQPGVGYASTHDPNVFVFPGVGYDYTFDGRFNTGIIYVPVYRNDGSTADNNWNFIGNPYPSAISASAFLTQNNYNASTNTAGTLAGAIYYWSQNTPPSGSSNGNQALNFATSDYAIENGTGGSAGGDGILPNGFIPSGQGFFVSFSQARPSSTGSVVFNNSMRVKGSTDNSLFFKNSNTKVKTSSIANKIWVNLTSDNGVFNQILVGYVNGATNNDDDMFYDAPKNLSSGTTAHLYTTIVGSNKKFAIQGKDVNSINENEIIKLGFKTSITVATLYTLSIDQLEGDFLNSNAIYLKDNLLNKVHCLSTSDYTFTSAKGEFNNRFEIAFSNQALAIEDVLLNKNSLKIVELENDYVQFNTSNNLSIKTVQIFDLLGRALYQFKGETTSETYRLSNLNNSVFIAKVTLSNGGVITKKVFKK</sequence>
<dbReference type="Proteomes" id="UP001416393">
    <property type="component" value="Unassembled WGS sequence"/>
</dbReference>
<feature type="signal peptide" evidence="2">
    <location>
        <begin position="1"/>
        <end position="25"/>
    </location>
</feature>
<evidence type="ECO:0000313" key="3">
    <source>
        <dbReference type="EMBL" id="MEN3323944.1"/>
    </source>
</evidence>